<dbReference type="InterPro" id="IPR044650">
    <property type="entry name" value="SRFR1-like"/>
</dbReference>
<evidence type="ECO:0000313" key="5">
    <source>
        <dbReference type="Proteomes" id="UP000503096"/>
    </source>
</evidence>
<organism evidence="4 5">
    <name type="scientific">Usitatibacter palustris</name>
    <dbReference type="NCBI Taxonomy" id="2732487"/>
    <lineage>
        <taxon>Bacteria</taxon>
        <taxon>Pseudomonadati</taxon>
        <taxon>Pseudomonadota</taxon>
        <taxon>Betaproteobacteria</taxon>
        <taxon>Nitrosomonadales</taxon>
        <taxon>Usitatibacteraceae</taxon>
        <taxon>Usitatibacter</taxon>
    </lineage>
</organism>
<dbReference type="InParanoid" id="A0A6M4H920"/>
<evidence type="ECO:0000313" key="4">
    <source>
        <dbReference type="EMBL" id="QJR15705.1"/>
    </source>
</evidence>
<dbReference type="Proteomes" id="UP000503096">
    <property type="component" value="Chromosome"/>
</dbReference>
<name>A0A6M4H920_9PROT</name>
<dbReference type="InterPro" id="IPR011990">
    <property type="entry name" value="TPR-like_helical_dom_sf"/>
</dbReference>
<dbReference type="Pfam" id="PF07719">
    <property type="entry name" value="TPR_2"/>
    <property type="match status" value="1"/>
</dbReference>
<dbReference type="InterPro" id="IPR019734">
    <property type="entry name" value="TPR_rpt"/>
</dbReference>
<dbReference type="InterPro" id="IPR013360">
    <property type="entry name" value="Pilus_4_PilW"/>
</dbReference>
<dbReference type="PROSITE" id="PS51257">
    <property type="entry name" value="PROKAR_LIPOPROTEIN"/>
    <property type="match status" value="1"/>
</dbReference>
<dbReference type="PROSITE" id="PS50005">
    <property type="entry name" value="TPR"/>
    <property type="match status" value="1"/>
</dbReference>
<keyword evidence="5" id="KW-1185">Reference proteome</keyword>
<proteinExistence type="predicted"/>
<dbReference type="PANTHER" id="PTHR44749">
    <property type="entry name" value="SUPPRESSOR OF RPS4-RLD 1"/>
    <property type="match status" value="1"/>
</dbReference>
<dbReference type="KEGG" id="upl:DSM104440_02531"/>
<protein>
    <submittedName>
        <fullName evidence="4">Uncharacterized protein</fullName>
    </submittedName>
</protein>
<dbReference type="GO" id="GO:0045892">
    <property type="term" value="P:negative regulation of DNA-templated transcription"/>
    <property type="evidence" value="ECO:0007669"/>
    <property type="project" value="InterPro"/>
</dbReference>
<keyword evidence="1" id="KW-0677">Repeat</keyword>
<dbReference type="SUPFAM" id="SSF48452">
    <property type="entry name" value="TPR-like"/>
    <property type="match status" value="1"/>
</dbReference>
<reference evidence="4 5" key="1">
    <citation type="submission" date="2020-04" db="EMBL/GenBank/DDBJ databases">
        <title>Usitatibacter rugosus gen. nov., sp. nov. and Usitatibacter palustris sp. nov., novel members of Usitatibacteraceae fam. nov. within the order Nitrosomonadales isolated from soil.</title>
        <authorList>
            <person name="Huber K.J."/>
            <person name="Neumann-Schaal M."/>
            <person name="Geppert A."/>
            <person name="Luckner M."/>
            <person name="Wanner G."/>
            <person name="Overmann J."/>
        </authorList>
    </citation>
    <scope>NUCLEOTIDE SEQUENCE [LARGE SCALE GENOMIC DNA]</scope>
    <source>
        <strain evidence="4 5">Swamp67</strain>
    </source>
</reference>
<dbReference type="NCBIfam" id="TIGR02521">
    <property type="entry name" value="type_IV_pilW"/>
    <property type="match status" value="1"/>
</dbReference>
<sequence>MNFLRCVLAGVTITIAAGCVSTSSSETRTPTNDPVLADARRRAEAHTSLAAEYYARGIYGVALSETKLAIKDDPSFVAAWNMQGLVLMELREDTMAREAFDRALRMDPNNSEVLNNYGWFVCVRGEHARGLEMLRRAGADPLYPTPEKAYLSAGLCMRRAGRSAEAETQLRAAVSIRPDLLGALFNLAELSYERGAMKDAENFITRYMRIASPNADALLLAVKIARANNDKIAEESYLQQMRRRFPDSAQSKEVGIAPSRN</sequence>
<dbReference type="EMBL" id="CP053073">
    <property type="protein sequence ID" value="QJR15705.1"/>
    <property type="molecule type" value="Genomic_DNA"/>
</dbReference>
<dbReference type="PANTHER" id="PTHR44749:SF1">
    <property type="entry name" value="TETRATRICOPEPTIDE-LIKE HELICAL DOMAIN-CONTAINING PROTEIN"/>
    <property type="match status" value="1"/>
</dbReference>
<dbReference type="AlphaFoldDB" id="A0A6M4H920"/>
<dbReference type="Gene3D" id="1.25.40.10">
    <property type="entry name" value="Tetratricopeptide repeat domain"/>
    <property type="match status" value="1"/>
</dbReference>
<evidence type="ECO:0000256" key="2">
    <source>
        <dbReference type="ARBA" id="ARBA00022803"/>
    </source>
</evidence>
<dbReference type="SMART" id="SM00028">
    <property type="entry name" value="TPR"/>
    <property type="match status" value="4"/>
</dbReference>
<evidence type="ECO:0000256" key="1">
    <source>
        <dbReference type="ARBA" id="ARBA00022737"/>
    </source>
</evidence>
<dbReference type="InterPro" id="IPR013105">
    <property type="entry name" value="TPR_2"/>
</dbReference>
<gene>
    <name evidence="4" type="ORF">DSM104440_02531</name>
</gene>
<dbReference type="Pfam" id="PF13432">
    <property type="entry name" value="TPR_16"/>
    <property type="match status" value="1"/>
</dbReference>
<evidence type="ECO:0000256" key="3">
    <source>
        <dbReference type="PROSITE-ProRule" id="PRU00339"/>
    </source>
</evidence>
<feature type="repeat" description="TPR" evidence="3">
    <location>
        <begin position="77"/>
        <end position="110"/>
    </location>
</feature>
<accession>A0A6M4H920</accession>
<keyword evidence="2 3" id="KW-0802">TPR repeat</keyword>
<dbReference type="RefSeq" id="WP_171163225.1">
    <property type="nucleotide sequence ID" value="NZ_CP053073.1"/>
</dbReference>